<evidence type="ECO:0000256" key="1">
    <source>
        <dbReference type="SAM" id="SignalP"/>
    </source>
</evidence>
<dbReference type="RefSeq" id="WP_011372925.1">
    <property type="nucleotide sequence ID" value="NC_007575.1"/>
</dbReference>
<dbReference type="OrthoDB" id="5334710at2"/>
<dbReference type="STRING" id="326298.Suden_1295"/>
<protein>
    <submittedName>
        <fullName evidence="2">Uncharacterized protein</fullName>
    </submittedName>
</protein>
<gene>
    <name evidence="2" type="ordered locus">Suden_1295</name>
</gene>
<evidence type="ECO:0000313" key="2">
    <source>
        <dbReference type="EMBL" id="ABB44573.1"/>
    </source>
</evidence>
<name>Q30R08_SULDN</name>
<dbReference type="KEGG" id="tdn:Suden_1295"/>
<dbReference type="Gene3D" id="3.30.300.250">
    <property type="match status" value="1"/>
</dbReference>
<feature type="chain" id="PRO_5004219831" evidence="1">
    <location>
        <begin position="19"/>
        <end position="142"/>
    </location>
</feature>
<organism evidence="2 3">
    <name type="scientific">Sulfurimonas denitrificans (strain ATCC 33889 / DSM 1251)</name>
    <name type="common">Thiomicrospira denitrificans (strain ATCC 33889 / DSM 1251)</name>
    <dbReference type="NCBI Taxonomy" id="326298"/>
    <lineage>
        <taxon>Bacteria</taxon>
        <taxon>Pseudomonadati</taxon>
        <taxon>Campylobacterota</taxon>
        <taxon>Epsilonproteobacteria</taxon>
        <taxon>Campylobacterales</taxon>
        <taxon>Sulfurimonadaceae</taxon>
        <taxon>Sulfurimonas</taxon>
    </lineage>
</organism>
<keyword evidence="3" id="KW-1185">Reference proteome</keyword>
<keyword evidence="1" id="KW-0732">Signal</keyword>
<accession>Q30R08</accession>
<dbReference type="AlphaFoldDB" id="Q30R08"/>
<reference evidence="2 3" key="1">
    <citation type="journal article" date="2008" name="Appl. Environ. Microbiol.">
        <title>Genome of the epsilonproteobacterial chemolithoautotroph Sulfurimonas denitrificans.</title>
        <authorList>
            <person name="Sievert S.M."/>
            <person name="Scott K.M."/>
            <person name="Klotz M.G."/>
            <person name="Chain P.S.G."/>
            <person name="Hauser L.J."/>
            <person name="Hemp J."/>
            <person name="Huegler M."/>
            <person name="Land M."/>
            <person name="Lapidus A."/>
            <person name="Larimer F.W."/>
            <person name="Lucas S."/>
            <person name="Malfatti S.A."/>
            <person name="Meyer F."/>
            <person name="Paulsen I.T."/>
            <person name="Ren Q."/>
            <person name="Simon J."/>
            <person name="Bailey K."/>
            <person name="Diaz E."/>
            <person name="Fitzpatrick K.A."/>
            <person name="Glover B."/>
            <person name="Gwatney N."/>
            <person name="Korajkic A."/>
            <person name="Long A."/>
            <person name="Mobberley J.M."/>
            <person name="Pantry S.N."/>
            <person name="Pazder G."/>
            <person name="Peterson S."/>
            <person name="Quintanilla J.D."/>
            <person name="Sprinkle R."/>
            <person name="Stephens J."/>
            <person name="Thomas P."/>
            <person name="Vaughn R."/>
            <person name="Weber M.J."/>
            <person name="Wooten L.L."/>
        </authorList>
    </citation>
    <scope>NUCLEOTIDE SEQUENCE [LARGE SCALE GENOMIC DNA]</scope>
    <source>
        <strain evidence="3">ATCC 33889 / DSM 1251</strain>
    </source>
</reference>
<dbReference type="EMBL" id="CP000153">
    <property type="protein sequence ID" value="ABB44573.1"/>
    <property type="molecule type" value="Genomic_DNA"/>
</dbReference>
<dbReference type="HOGENOM" id="CLU_1785903_0_0_7"/>
<feature type="signal peptide" evidence="1">
    <location>
        <begin position="1"/>
        <end position="18"/>
    </location>
</feature>
<dbReference type="Proteomes" id="UP000002714">
    <property type="component" value="Chromosome"/>
</dbReference>
<evidence type="ECO:0000313" key="3">
    <source>
        <dbReference type="Proteomes" id="UP000002714"/>
    </source>
</evidence>
<sequence>MKILLTILTVLSPVLMFATDIRSQELSTQNMQKQNTQITKLAADELSKTLPQTIDKHTKLIKVASNETALIYIFEIDAAPKSDEVIKKEDHSGMKEAVTIGVCRSSKRFLEANITITYIYNSAKSKAELFRFDIDNKSCSNL</sequence>
<proteinExistence type="predicted"/>